<dbReference type="RefSeq" id="WP_141818174.1">
    <property type="nucleotide sequence ID" value="NZ_BAAAIL010000003.1"/>
</dbReference>
<comment type="caution">
    <text evidence="1">The sequence shown here is derived from an EMBL/GenBank/DDBJ whole genome shotgun (WGS) entry which is preliminary data.</text>
</comment>
<reference evidence="1 2" key="1">
    <citation type="submission" date="2019-06" db="EMBL/GenBank/DDBJ databases">
        <title>Sequencing the genomes of 1000 actinobacteria strains.</title>
        <authorList>
            <person name="Klenk H.-P."/>
        </authorList>
    </citation>
    <scope>NUCLEOTIDE SEQUENCE [LARGE SCALE GENOMIC DNA]</scope>
    <source>
        <strain evidence="1 2">DSM 12362</strain>
    </source>
</reference>
<name>A0A543KND4_9MICO</name>
<organism evidence="1 2">
    <name type="scientific">Ornithinimicrobium humiphilum</name>
    <dbReference type="NCBI Taxonomy" id="125288"/>
    <lineage>
        <taxon>Bacteria</taxon>
        <taxon>Bacillati</taxon>
        <taxon>Actinomycetota</taxon>
        <taxon>Actinomycetes</taxon>
        <taxon>Micrococcales</taxon>
        <taxon>Ornithinimicrobiaceae</taxon>
        <taxon>Ornithinimicrobium</taxon>
    </lineage>
</organism>
<gene>
    <name evidence="1" type="ORF">FB476_1448</name>
</gene>
<evidence type="ECO:0000313" key="1">
    <source>
        <dbReference type="EMBL" id="TQM96579.1"/>
    </source>
</evidence>
<keyword evidence="2" id="KW-1185">Reference proteome</keyword>
<dbReference type="AlphaFoldDB" id="A0A543KND4"/>
<proteinExistence type="predicted"/>
<sequence>MGQLDLFAAQSVAAERERSLTRDLEHRRTAAARAAGSTDPVGQVVRRRPALLARLSLVLHPAR</sequence>
<protein>
    <submittedName>
        <fullName evidence="1">Uncharacterized protein</fullName>
    </submittedName>
</protein>
<evidence type="ECO:0000313" key="2">
    <source>
        <dbReference type="Proteomes" id="UP000315133"/>
    </source>
</evidence>
<dbReference type="Proteomes" id="UP000315133">
    <property type="component" value="Unassembled WGS sequence"/>
</dbReference>
<dbReference type="EMBL" id="VFPU01000001">
    <property type="protein sequence ID" value="TQM96579.1"/>
    <property type="molecule type" value="Genomic_DNA"/>
</dbReference>
<accession>A0A543KND4</accession>